<dbReference type="Proteomes" id="UP001231370">
    <property type="component" value="Unassembled WGS sequence"/>
</dbReference>
<dbReference type="InterPro" id="IPR022453">
    <property type="entry name" value="Znf_MqsA-type"/>
</dbReference>
<gene>
    <name evidence="1" type="ORF">PJF56_22050</name>
</gene>
<dbReference type="EMBL" id="JAQPOK010000168">
    <property type="protein sequence ID" value="MDJ1181553.1"/>
    <property type="molecule type" value="Genomic_DNA"/>
</dbReference>
<evidence type="ECO:0000313" key="2">
    <source>
        <dbReference type="Proteomes" id="UP001231370"/>
    </source>
</evidence>
<dbReference type="NCBIfam" id="TIGR03831">
    <property type="entry name" value="YgiT_finger"/>
    <property type="match status" value="1"/>
</dbReference>
<sequence length="75" mass="8304">MFCDICGNEGVNIQEVTRTYGKGEDLLIIEGIPIISCPHCGERYLSAETLHKIESIQQHRQELAVARSVEVAGFS</sequence>
<name>A0ABT7BTB9_9CYAN</name>
<proteinExistence type="predicted"/>
<dbReference type="CDD" id="cd12870">
    <property type="entry name" value="MqsA"/>
    <property type="match status" value="1"/>
</dbReference>
<dbReference type="RefSeq" id="WP_283764849.1">
    <property type="nucleotide sequence ID" value="NZ_JAQPOK010000168.1"/>
</dbReference>
<reference evidence="1 2" key="1">
    <citation type="submission" date="2023-01" db="EMBL/GenBank/DDBJ databases">
        <title>Novel diversity within Roseofilum (Cyanobacteria; Desertifilaceae) from marine benthic mats with descriptions of four novel species.</title>
        <authorList>
            <person name="Wang Y."/>
            <person name="Berthold D.E."/>
            <person name="Hu J."/>
            <person name="Lefler F.W."/>
            <person name="Laughinghouse H.D. IV."/>
        </authorList>
    </citation>
    <scope>NUCLEOTIDE SEQUENCE [LARGE SCALE GENOMIC DNA]</scope>
    <source>
        <strain evidence="1 2">BLCC-M91</strain>
    </source>
</reference>
<organism evidence="1 2">
    <name type="scientific">Roseofilum halophilum BLCC-M91</name>
    <dbReference type="NCBI Taxonomy" id="3022259"/>
    <lineage>
        <taxon>Bacteria</taxon>
        <taxon>Bacillati</taxon>
        <taxon>Cyanobacteriota</taxon>
        <taxon>Cyanophyceae</taxon>
        <taxon>Desertifilales</taxon>
        <taxon>Desertifilaceae</taxon>
        <taxon>Roseofilum</taxon>
        <taxon>Roseofilum halophilum</taxon>
    </lineage>
</organism>
<accession>A0ABT7BTB9</accession>
<keyword evidence="2" id="KW-1185">Reference proteome</keyword>
<evidence type="ECO:0000313" key="1">
    <source>
        <dbReference type="EMBL" id="MDJ1181553.1"/>
    </source>
</evidence>
<comment type="caution">
    <text evidence="1">The sequence shown here is derived from an EMBL/GenBank/DDBJ whole genome shotgun (WGS) entry which is preliminary data.</text>
</comment>
<dbReference type="Gene3D" id="3.10.20.860">
    <property type="match status" value="1"/>
</dbReference>
<protein>
    <submittedName>
        <fullName evidence="1">Type II toxin-antitoxin system MqsA family antitoxin</fullName>
    </submittedName>
</protein>